<organism evidence="2 3">
    <name type="scientific">Corynespora cassiicola Philippines</name>
    <dbReference type="NCBI Taxonomy" id="1448308"/>
    <lineage>
        <taxon>Eukaryota</taxon>
        <taxon>Fungi</taxon>
        <taxon>Dikarya</taxon>
        <taxon>Ascomycota</taxon>
        <taxon>Pezizomycotina</taxon>
        <taxon>Dothideomycetes</taxon>
        <taxon>Pleosporomycetidae</taxon>
        <taxon>Pleosporales</taxon>
        <taxon>Corynesporascaceae</taxon>
        <taxon>Corynespora</taxon>
    </lineage>
</organism>
<dbReference type="Proteomes" id="UP000240883">
    <property type="component" value="Unassembled WGS sequence"/>
</dbReference>
<reference evidence="2 3" key="1">
    <citation type="journal article" date="2018" name="Front. Microbiol.">
        <title>Genome-Wide Analysis of Corynespora cassiicola Leaf Fall Disease Putative Effectors.</title>
        <authorList>
            <person name="Lopez D."/>
            <person name="Ribeiro S."/>
            <person name="Label P."/>
            <person name="Fumanal B."/>
            <person name="Venisse J.S."/>
            <person name="Kohler A."/>
            <person name="de Oliveira R.R."/>
            <person name="Labutti K."/>
            <person name="Lipzen A."/>
            <person name="Lail K."/>
            <person name="Bauer D."/>
            <person name="Ohm R.A."/>
            <person name="Barry K.W."/>
            <person name="Spatafora J."/>
            <person name="Grigoriev I.V."/>
            <person name="Martin F.M."/>
            <person name="Pujade-Renaud V."/>
        </authorList>
    </citation>
    <scope>NUCLEOTIDE SEQUENCE [LARGE SCALE GENOMIC DNA]</scope>
    <source>
        <strain evidence="2 3">Philippines</strain>
    </source>
</reference>
<dbReference type="EMBL" id="KZ678154">
    <property type="protein sequence ID" value="PSN59608.1"/>
    <property type="molecule type" value="Genomic_DNA"/>
</dbReference>
<evidence type="ECO:0000313" key="3">
    <source>
        <dbReference type="Proteomes" id="UP000240883"/>
    </source>
</evidence>
<proteinExistence type="predicted"/>
<keyword evidence="3" id="KW-1185">Reference proteome</keyword>
<sequence>MPSLASNPCPFDRLPDELLLDILTCAISECGDKTNWLLPSLAICLVNRRFCRISIPLVYQNWDPNVLISHWKPLENVLSQHEALRSVQSVSCRLPQSDSVQYRRSTFRIRSHIRTRQRSPPVAIAPRPPGCAPRQAEEEQEDHDLSIISRVPVSQHIKCHDSFGLMITLFLTSSIRCLEILHPVSLFPGYEIALIEPQESPPWFQLITSCLPPGGLPTLNHFNNLEYVAVDMLGVCSTDAWGLFLLPALKSVHFHDWKYKNLDISDSFKRLASSSSIESLMFTCCSIPATGVCAMIGACQRLLKFSFDRVEGYDWMVQTGLALKKHSETLELLSPYGTSGLARDYDTYRDWAATTYPISSFPALKLTCYGRSVDDRTVTSDIHLGDNFKPPNSLRTLSVHVRNSDAHFVHGFINDIYKERKRYKKLRAIQVIALVADDLCTEQLSEFVDLFKDCGVRFKIVV</sequence>
<protein>
    <recommendedName>
        <fullName evidence="4">F-box domain-containing protein</fullName>
    </recommendedName>
</protein>
<evidence type="ECO:0000313" key="2">
    <source>
        <dbReference type="EMBL" id="PSN59608.1"/>
    </source>
</evidence>
<gene>
    <name evidence="2" type="ORF">BS50DRAFT_682115</name>
</gene>
<dbReference type="AlphaFoldDB" id="A0A2T2N3K7"/>
<evidence type="ECO:0000256" key="1">
    <source>
        <dbReference type="SAM" id="MobiDB-lite"/>
    </source>
</evidence>
<accession>A0A2T2N3K7</accession>
<feature type="region of interest" description="Disordered" evidence="1">
    <location>
        <begin position="116"/>
        <end position="140"/>
    </location>
</feature>
<name>A0A2T2N3K7_CORCC</name>
<evidence type="ECO:0008006" key="4">
    <source>
        <dbReference type="Google" id="ProtNLM"/>
    </source>
</evidence>